<gene>
    <name evidence="2" type="ORF">METZ01_LOCUS270864</name>
</gene>
<dbReference type="PANTHER" id="PTHR43081:SF19">
    <property type="entry name" value="PH-SENSITIVE ADENYLATE CYCLASE RV1264"/>
    <property type="match status" value="1"/>
</dbReference>
<dbReference type="Gene3D" id="3.30.70.1230">
    <property type="entry name" value="Nucleotide cyclase"/>
    <property type="match status" value="1"/>
</dbReference>
<reference evidence="2" key="1">
    <citation type="submission" date="2018-05" db="EMBL/GenBank/DDBJ databases">
        <authorList>
            <person name="Lanie J.A."/>
            <person name="Ng W.-L."/>
            <person name="Kazmierczak K.M."/>
            <person name="Andrzejewski T.M."/>
            <person name="Davidsen T.M."/>
            <person name="Wayne K.J."/>
            <person name="Tettelin H."/>
            <person name="Glass J.I."/>
            <person name="Rusch D."/>
            <person name="Podicherti R."/>
            <person name="Tsui H.-C.T."/>
            <person name="Winkler M.E."/>
        </authorList>
    </citation>
    <scope>NUCLEOTIDE SEQUENCE</scope>
</reference>
<sequence>MTELTRKLAAIVFTDIAGYTEQMSQDQDVAFVLLEEKQSKFRPLIKEHNGTLIKEMGDGTLSHYPTAIDASKCSVELQKSIIDNDKLNVRIGIHLGDTMFKDGDVFGDGVNIASRLESMSPAGGILVSKNVYDELLSREGFEGISLGLQSLKGVGRLIEVYGLKDAHLTVPDPNDYKNTKVDVHTDDEVPSIAIIPFDNKGADEDVFYAYGISADLISDCSGAGLIRVASLKDVEKLDYSNLETTELSEKLLVRYIAQGTLWKMGEMFQLSVELYDTKDKKVVWSDRWQEKWDNLTNIKVKLSDGLLKALDTKPEAEQKAETSNPEAYEFYLKAIHKFRKRENKDDAKIAQGLADKAI</sequence>
<name>A0A382K0M7_9ZZZZ</name>
<dbReference type="PROSITE" id="PS50125">
    <property type="entry name" value="GUANYLATE_CYCLASE_2"/>
    <property type="match status" value="1"/>
</dbReference>
<dbReference type="AlphaFoldDB" id="A0A382K0M7"/>
<dbReference type="GO" id="GO:0006171">
    <property type="term" value="P:cAMP biosynthetic process"/>
    <property type="evidence" value="ECO:0007669"/>
    <property type="project" value="TreeGrafter"/>
</dbReference>
<accession>A0A382K0M7</accession>
<feature type="non-terminal residue" evidence="2">
    <location>
        <position position="358"/>
    </location>
</feature>
<dbReference type="InterPro" id="IPR001054">
    <property type="entry name" value="A/G_cyclase"/>
</dbReference>
<proteinExistence type="predicted"/>
<dbReference type="EMBL" id="UINC01077674">
    <property type="protein sequence ID" value="SVC18010.1"/>
    <property type="molecule type" value="Genomic_DNA"/>
</dbReference>
<evidence type="ECO:0000259" key="1">
    <source>
        <dbReference type="PROSITE" id="PS50125"/>
    </source>
</evidence>
<dbReference type="CDD" id="cd07302">
    <property type="entry name" value="CHD"/>
    <property type="match status" value="1"/>
</dbReference>
<dbReference type="SUPFAM" id="SSF55073">
    <property type="entry name" value="Nucleotide cyclase"/>
    <property type="match status" value="1"/>
</dbReference>
<dbReference type="InterPro" id="IPR050697">
    <property type="entry name" value="Adenylyl/Guanylyl_Cyclase_3/4"/>
</dbReference>
<dbReference type="Pfam" id="PF00211">
    <property type="entry name" value="Guanylate_cyc"/>
    <property type="match status" value="1"/>
</dbReference>
<dbReference type="SMART" id="SM00044">
    <property type="entry name" value="CYCc"/>
    <property type="match status" value="1"/>
</dbReference>
<protein>
    <recommendedName>
        <fullName evidence="1">Guanylate cyclase domain-containing protein</fullName>
    </recommendedName>
</protein>
<organism evidence="2">
    <name type="scientific">marine metagenome</name>
    <dbReference type="NCBI Taxonomy" id="408172"/>
    <lineage>
        <taxon>unclassified sequences</taxon>
        <taxon>metagenomes</taxon>
        <taxon>ecological metagenomes</taxon>
    </lineage>
</organism>
<dbReference type="GO" id="GO:0035556">
    <property type="term" value="P:intracellular signal transduction"/>
    <property type="evidence" value="ECO:0007669"/>
    <property type="project" value="InterPro"/>
</dbReference>
<feature type="domain" description="Guanylate cyclase" evidence="1">
    <location>
        <begin position="10"/>
        <end position="117"/>
    </location>
</feature>
<dbReference type="PANTHER" id="PTHR43081">
    <property type="entry name" value="ADENYLATE CYCLASE, TERMINAL-DIFFERENTIATION SPECIFIC-RELATED"/>
    <property type="match status" value="1"/>
</dbReference>
<evidence type="ECO:0000313" key="2">
    <source>
        <dbReference type="EMBL" id="SVC18010.1"/>
    </source>
</evidence>
<dbReference type="InterPro" id="IPR029787">
    <property type="entry name" value="Nucleotide_cyclase"/>
</dbReference>